<dbReference type="InterPro" id="IPR014016">
    <property type="entry name" value="UvrD-like_ATP-bd"/>
</dbReference>
<dbReference type="GO" id="GO:0005524">
    <property type="term" value="F:ATP binding"/>
    <property type="evidence" value="ECO:0007669"/>
    <property type="project" value="UniProtKB-UniRule"/>
</dbReference>
<dbReference type="Pfam" id="PF13361">
    <property type="entry name" value="UvrD_C"/>
    <property type="match status" value="2"/>
</dbReference>
<evidence type="ECO:0000256" key="9">
    <source>
        <dbReference type="PROSITE-ProRule" id="PRU00560"/>
    </source>
</evidence>
<dbReference type="EMBL" id="VSLA01000024">
    <property type="protein sequence ID" value="TYC84885.1"/>
    <property type="molecule type" value="Genomic_DNA"/>
</dbReference>
<keyword evidence="1 9" id="KW-0547">Nucleotide-binding</keyword>
<evidence type="ECO:0000259" key="10">
    <source>
        <dbReference type="PROSITE" id="PS51198"/>
    </source>
</evidence>
<dbReference type="PANTHER" id="PTHR11070">
    <property type="entry name" value="UVRD / RECB / PCRA DNA HELICASE FAMILY MEMBER"/>
    <property type="match status" value="1"/>
</dbReference>
<dbReference type="PANTHER" id="PTHR11070:SF45">
    <property type="entry name" value="DNA 3'-5' HELICASE"/>
    <property type="match status" value="1"/>
</dbReference>
<evidence type="ECO:0000256" key="5">
    <source>
        <dbReference type="ARBA" id="ARBA00023235"/>
    </source>
</evidence>
<dbReference type="InterPro" id="IPR027417">
    <property type="entry name" value="P-loop_NTPase"/>
</dbReference>
<keyword evidence="5" id="KW-0413">Isomerase</keyword>
<evidence type="ECO:0000256" key="2">
    <source>
        <dbReference type="ARBA" id="ARBA00022801"/>
    </source>
</evidence>
<name>A0A5D0WKN7_9FIRM</name>
<comment type="catalytic activity">
    <reaction evidence="6">
        <text>Couples ATP hydrolysis with the unwinding of duplex DNA by translocating in the 3'-5' direction.</text>
        <dbReference type="EC" id="5.6.2.4"/>
    </reaction>
</comment>
<evidence type="ECO:0000256" key="3">
    <source>
        <dbReference type="ARBA" id="ARBA00022806"/>
    </source>
</evidence>
<dbReference type="InterPro" id="IPR014017">
    <property type="entry name" value="DNA_helicase_UvrD-like_C"/>
</dbReference>
<keyword evidence="3 9" id="KW-0347">Helicase</keyword>
<dbReference type="AlphaFoldDB" id="A0A5D0WKN7"/>
<protein>
    <recommendedName>
        <fullName evidence="7">DNA 3'-5' helicase</fullName>
        <ecNumber evidence="7">5.6.2.4</ecNumber>
    </recommendedName>
</protein>
<gene>
    <name evidence="11" type="ORF">FXB42_11195</name>
</gene>
<evidence type="ECO:0000256" key="6">
    <source>
        <dbReference type="ARBA" id="ARBA00034617"/>
    </source>
</evidence>
<comment type="caution">
    <text evidence="11">The sequence shown here is derived from an EMBL/GenBank/DDBJ whole genome shotgun (WGS) entry which is preliminary data.</text>
</comment>
<dbReference type="Proteomes" id="UP000322619">
    <property type="component" value="Unassembled WGS sequence"/>
</dbReference>
<dbReference type="GO" id="GO:0003677">
    <property type="term" value="F:DNA binding"/>
    <property type="evidence" value="ECO:0007669"/>
    <property type="project" value="InterPro"/>
</dbReference>
<feature type="binding site" evidence="9">
    <location>
        <begin position="269"/>
        <end position="276"/>
    </location>
    <ligand>
        <name>ATP</name>
        <dbReference type="ChEBI" id="CHEBI:30616"/>
    </ligand>
</feature>
<evidence type="ECO:0000256" key="8">
    <source>
        <dbReference type="ARBA" id="ARBA00048988"/>
    </source>
</evidence>
<keyword evidence="4 9" id="KW-0067">ATP-binding</keyword>
<accession>A0A5D0WKN7</accession>
<dbReference type="Gene3D" id="3.40.50.300">
    <property type="entry name" value="P-loop containing nucleotide triphosphate hydrolases"/>
    <property type="match status" value="2"/>
</dbReference>
<dbReference type="InterPro" id="IPR000212">
    <property type="entry name" value="DNA_helicase_UvrD/REP"/>
</dbReference>
<sequence>MNIELAITKSYLTALLKMPKNIQKKASELIDKFKSQPEAASINYESIITMKDEKVRTIRVDQKYRAIILQPSEGNVYLFVYIDHHDEAMNWAKNKVFNINEYTSAIQVVDLDIIKGPTESEAVSYEWLSIDEKSIADKYTKEELLSMGIPEIVIPVLSMIKTNEDLIEYVKDYVSTDIFDILEFCLEGIPVDEILDCLLVVPSVTKPTMKEAINKEINKSYIKVVSDEESIRDILDNPIDYWRIFIHPRQLQYVIGNKGHYNGSFQIKGSAGTGKTVVAMHRAKYLATTVYTAETDKILFTTFSKKLTKSVEYNLKNMCTMESLKRIEVTNIHEWISKYLKDHQIKFQIIDDQTRRTFITNAIHKLHLQDNFAVNDIITEIDVVMSFYQVSDLSTYLKVSRNGTYKKLGRLQRTQVWDIVSEYFEMLNEAEKTEWWLLIKNVIYMINHKKDRSYTAIIVDESQDFGMPEYRLLRSLVEEKEDDLFIVGDIRQRIYDNRANFSKCNINIKGNRTRKLNINYRNTYEIGSFAQNIIEGISFKEFDDVEFENIKASYVIKGAEPIIKNFTNKNIESDFVCNEIKEIVSLGISYNEIAVIARTNKYLESIGERLRNEGIAFASFEEVNPITRDSVYVGTMHGIKGFEFKVVFLIGINDKLLPLKNHLNHLKYENEIEAFVKQERSLLYVSLTRARDMIYILSSDKKCVWI</sequence>
<keyword evidence="2 9" id="KW-0378">Hydrolase</keyword>
<feature type="domain" description="UvrD-like helicase ATP-binding" evidence="10">
    <location>
        <begin position="248"/>
        <end position="523"/>
    </location>
</feature>
<evidence type="ECO:0000313" key="12">
    <source>
        <dbReference type="Proteomes" id="UP000322619"/>
    </source>
</evidence>
<dbReference type="SUPFAM" id="SSF52540">
    <property type="entry name" value="P-loop containing nucleoside triphosphate hydrolases"/>
    <property type="match status" value="1"/>
</dbReference>
<proteinExistence type="predicted"/>
<evidence type="ECO:0000313" key="11">
    <source>
        <dbReference type="EMBL" id="TYC84885.1"/>
    </source>
</evidence>
<dbReference type="RefSeq" id="WP_148637855.1">
    <property type="nucleotide sequence ID" value="NZ_VSLA01000024.1"/>
</dbReference>
<dbReference type="GO" id="GO:0016887">
    <property type="term" value="F:ATP hydrolysis activity"/>
    <property type="evidence" value="ECO:0007669"/>
    <property type="project" value="RHEA"/>
</dbReference>
<dbReference type="PROSITE" id="PS51198">
    <property type="entry name" value="UVRD_HELICASE_ATP_BIND"/>
    <property type="match status" value="1"/>
</dbReference>
<dbReference type="Pfam" id="PF00580">
    <property type="entry name" value="UvrD-helicase"/>
    <property type="match status" value="1"/>
</dbReference>
<organism evidence="11 12">
    <name type="scientific">Acetobacterium wieringae</name>
    <dbReference type="NCBI Taxonomy" id="52694"/>
    <lineage>
        <taxon>Bacteria</taxon>
        <taxon>Bacillati</taxon>
        <taxon>Bacillota</taxon>
        <taxon>Clostridia</taxon>
        <taxon>Eubacteriales</taxon>
        <taxon>Eubacteriaceae</taxon>
        <taxon>Acetobacterium</taxon>
    </lineage>
</organism>
<evidence type="ECO:0000256" key="1">
    <source>
        <dbReference type="ARBA" id="ARBA00022741"/>
    </source>
</evidence>
<comment type="catalytic activity">
    <reaction evidence="8">
        <text>ATP + H2O = ADP + phosphate + H(+)</text>
        <dbReference type="Rhea" id="RHEA:13065"/>
        <dbReference type="ChEBI" id="CHEBI:15377"/>
        <dbReference type="ChEBI" id="CHEBI:15378"/>
        <dbReference type="ChEBI" id="CHEBI:30616"/>
        <dbReference type="ChEBI" id="CHEBI:43474"/>
        <dbReference type="ChEBI" id="CHEBI:456216"/>
        <dbReference type="EC" id="5.6.2.4"/>
    </reaction>
</comment>
<dbReference type="GO" id="GO:0043138">
    <property type="term" value="F:3'-5' DNA helicase activity"/>
    <property type="evidence" value="ECO:0007669"/>
    <property type="project" value="UniProtKB-EC"/>
</dbReference>
<reference evidence="11 12" key="1">
    <citation type="submission" date="2019-08" db="EMBL/GenBank/DDBJ databases">
        <title>Isolation and enrichment of carboxydotrophic bacteria from anaerobic sludge for the production of bio-based chemicals from syngas.</title>
        <authorList>
            <person name="Antares A.L."/>
            <person name="Moreira J."/>
            <person name="Diender M."/>
            <person name="Parshina S.N."/>
            <person name="Stams A.J.M."/>
            <person name="Alves M."/>
            <person name="Alves J.I."/>
            <person name="Sousa D.Z."/>
        </authorList>
    </citation>
    <scope>NUCLEOTIDE SEQUENCE [LARGE SCALE GENOMIC DNA]</scope>
    <source>
        <strain evidence="11 12">JM</strain>
    </source>
</reference>
<dbReference type="GO" id="GO:0000725">
    <property type="term" value="P:recombinational repair"/>
    <property type="evidence" value="ECO:0007669"/>
    <property type="project" value="TreeGrafter"/>
</dbReference>
<evidence type="ECO:0000256" key="4">
    <source>
        <dbReference type="ARBA" id="ARBA00022840"/>
    </source>
</evidence>
<dbReference type="InterPro" id="IPR035093">
    <property type="entry name" value="RelE/ParE_toxin_dom_sf"/>
</dbReference>
<evidence type="ECO:0000256" key="7">
    <source>
        <dbReference type="ARBA" id="ARBA00034808"/>
    </source>
</evidence>
<dbReference type="SUPFAM" id="SSF143011">
    <property type="entry name" value="RelE-like"/>
    <property type="match status" value="1"/>
</dbReference>
<dbReference type="EC" id="5.6.2.4" evidence="7"/>